<name>A0A6C0AM16_9ZZZZ</name>
<reference evidence="1" key="1">
    <citation type="journal article" date="2020" name="Nature">
        <title>Giant virus diversity and host interactions through global metagenomics.</title>
        <authorList>
            <person name="Schulz F."/>
            <person name="Roux S."/>
            <person name="Paez-Espino D."/>
            <person name="Jungbluth S."/>
            <person name="Walsh D.A."/>
            <person name="Denef V.J."/>
            <person name="McMahon K.D."/>
            <person name="Konstantinidis K.T."/>
            <person name="Eloe-Fadrosh E.A."/>
            <person name="Kyrpides N.C."/>
            <person name="Woyke T."/>
        </authorList>
    </citation>
    <scope>NUCLEOTIDE SEQUENCE</scope>
    <source>
        <strain evidence="1">GVMAG-S-1091796-13</strain>
    </source>
</reference>
<protein>
    <submittedName>
        <fullName evidence="1">Uncharacterized protein</fullName>
    </submittedName>
</protein>
<proteinExistence type="predicted"/>
<accession>A0A6C0AM16</accession>
<evidence type="ECO:0000313" key="1">
    <source>
        <dbReference type="EMBL" id="QHS80839.1"/>
    </source>
</evidence>
<dbReference type="AlphaFoldDB" id="A0A6C0AM16"/>
<sequence length="63" mass="7750">MENFLDKDTQIELLKNELGQVKNENIELKKRLGKYTSNYKKYYEKNKEIILKRNNDNYHKNKK</sequence>
<dbReference type="EMBL" id="MN740722">
    <property type="protein sequence ID" value="QHS80839.1"/>
    <property type="molecule type" value="Genomic_DNA"/>
</dbReference>
<organism evidence="1">
    <name type="scientific">viral metagenome</name>
    <dbReference type="NCBI Taxonomy" id="1070528"/>
    <lineage>
        <taxon>unclassified sequences</taxon>
        <taxon>metagenomes</taxon>
        <taxon>organismal metagenomes</taxon>
    </lineage>
</organism>